<accession>A0A5F8A9V4</accession>
<feature type="compositionally biased region" description="Pro residues" evidence="1">
    <location>
        <begin position="74"/>
        <end position="88"/>
    </location>
</feature>
<name>A0A5F8A9V4_MACMU</name>
<dbReference type="VEuPathDB" id="HostDB:ENSMMUG00000063768"/>
<reference evidence="3" key="1">
    <citation type="journal article" date="2007" name="Science">
        <title>Evolutionary and biomedical insights from the rhesus macaque genome.</title>
        <authorList>
            <person name="Gibbs R.A."/>
            <person name="Rogers J."/>
            <person name="Katze M.G."/>
            <person name="Bumgarner R."/>
            <person name="Weinstock G.M."/>
            <person name="Mardis E.R."/>
            <person name="Remington K.A."/>
            <person name="Strausberg R.L."/>
            <person name="Venter J.C."/>
            <person name="Wilson R.K."/>
            <person name="Batzer M.A."/>
            <person name="Bustamante C.D."/>
            <person name="Eichler E.E."/>
            <person name="Hahn M.W."/>
            <person name="Hardison R.C."/>
            <person name="Makova K.D."/>
            <person name="Miller W."/>
            <person name="Milosavljevic A."/>
            <person name="Palermo R.E."/>
            <person name="Siepel A."/>
            <person name="Sikela J.M."/>
            <person name="Attaway T."/>
            <person name="Bell S."/>
            <person name="Bernard K.E."/>
            <person name="Buhay C.J."/>
            <person name="Chandrabose M.N."/>
            <person name="Dao M."/>
            <person name="Davis C."/>
            <person name="Delehaunty K.D."/>
            <person name="Ding Y."/>
            <person name="Dinh H.H."/>
            <person name="Dugan-Rocha S."/>
            <person name="Fulton L.A."/>
            <person name="Gabisi R.A."/>
            <person name="Garner T.T."/>
            <person name="Godfrey J."/>
            <person name="Hawes A.C."/>
            <person name="Hernandez J."/>
            <person name="Hines S."/>
            <person name="Holder M."/>
            <person name="Hume J."/>
            <person name="Jhangiani S.N."/>
            <person name="Joshi V."/>
            <person name="Khan Z.M."/>
            <person name="Kirkness E.F."/>
            <person name="Cree A."/>
            <person name="Fowler R.G."/>
            <person name="Lee S."/>
            <person name="Lewis L.R."/>
            <person name="Li Z."/>
            <person name="Liu Y.-S."/>
            <person name="Moore S.M."/>
            <person name="Muzny D."/>
            <person name="Nazareth L.V."/>
            <person name="Ngo D.N."/>
            <person name="Okwuonu G.O."/>
            <person name="Pai G."/>
            <person name="Parker D."/>
            <person name="Paul H.A."/>
            <person name="Pfannkoch C."/>
            <person name="Pohl C.S."/>
            <person name="Rogers Y.-H.C."/>
            <person name="Ruiz S.J."/>
            <person name="Sabo A."/>
            <person name="Santibanez J."/>
            <person name="Schneider B.W."/>
            <person name="Smith S.M."/>
            <person name="Sodergren E."/>
            <person name="Svatek A.F."/>
            <person name="Utterback T.R."/>
            <person name="Vattathil S."/>
            <person name="Warren W."/>
            <person name="White C.S."/>
            <person name="Chinwalla A.T."/>
            <person name="Feng Y."/>
            <person name="Halpern A.L."/>
            <person name="Hillier L.W."/>
            <person name="Huang X."/>
            <person name="Minx P."/>
            <person name="Nelson J.O."/>
            <person name="Pepin K.H."/>
            <person name="Qin X."/>
            <person name="Sutton G.G."/>
            <person name="Venter E."/>
            <person name="Walenz B.P."/>
            <person name="Wallis J.W."/>
            <person name="Worley K.C."/>
            <person name="Yang S.-P."/>
            <person name="Jones S.M."/>
            <person name="Marra M.A."/>
            <person name="Rocchi M."/>
            <person name="Schein J.E."/>
            <person name="Baertsch R."/>
            <person name="Clarke L."/>
            <person name="Csuros M."/>
            <person name="Glasscock J."/>
            <person name="Harris R.A."/>
            <person name="Havlak P."/>
            <person name="Jackson A.R."/>
            <person name="Jiang H."/>
            <person name="Liu Y."/>
            <person name="Messina D.N."/>
            <person name="Shen Y."/>
            <person name="Song H.X.-Z."/>
            <person name="Wylie T."/>
            <person name="Zhang L."/>
            <person name="Birney E."/>
            <person name="Han K."/>
            <person name="Konkel M.K."/>
            <person name="Lee J."/>
            <person name="Smit A.F.A."/>
            <person name="Ullmer B."/>
            <person name="Wang H."/>
            <person name="Xing J."/>
            <person name="Burhans R."/>
            <person name="Cheng Z."/>
            <person name="Karro J.E."/>
            <person name="Ma J."/>
            <person name="Raney B."/>
            <person name="She X."/>
            <person name="Cox M.J."/>
            <person name="Demuth J.P."/>
            <person name="Dumas L.J."/>
            <person name="Han S.-G."/>
            <person name="Hopkins J."/>
            <person name="Karimpour-Fard A."/>
            <person name="Kim Y.H."/>
            <person name="Pollack J.R."/>
            <person name="Vinar T."/>
            <person name="Addo-Quaye C."/>
            <person name="Degenhardt J."/>
            <person name="Denby A."/>
            <person name="Hubisz M.J."/>
            <person name="Indap A."/>
            <person name="Kosiol C."/>
            <person name="Lahn B.T."/>
            <person name="Lawson H.A."/>
            <person name="Marklein A."/>
            <person name="Nielsen R."/>
            <person name="Vallender E.J."/>
            <person name="Clark A.G."/>
            <person name="Ferguson B."/>
            <person name="Hernandez R.D."/>
            <person name="Hirani K."/>
            <person name="Kehrer-Sawatzki H."/>
            <person name="Kolb J."/>
            <person name="Patil S."/>
            <person name="Pu L.-L."/>
            <person name="Ren Y."/>
            <person name="Smith D.G."/>
            <person name="Wheeler D.A."/>
            <person name="Schenck I."/>
            <person name="Ball E.V."/>
            <person name="Chen R."/>
            <person name="Cooper D.N."/>
            <person name="Giardine B."/>
            <person name="Hsu F."/>
            <person name="Kent W.J."/>
            <person name="Lesk A."/>
            <person name="Nelson D.L."/>
            <person name="O'brien W.E."/>
            <person name="Pruefer K."/>
            <person name="Stenson P.D."/>
            <person name="Wallace J.C."/>
            <person name="Ke H."/>
            <person name="Liu X.-M."/>
            <person name="Wang P."/>
            <person name="Xiang A.P."/>
            <person name="Yang F."/>
            <person name="Barber G.P."/>
            <person name="Haussler D."/>
            <person name="Karolchik D."/>
            <person name="Kern A.D."/>
            <person name="Kuhn R.M."/>
            <person name="Smith K.E."/>
            <person name="Zwieg A.S."/>
        </authorList>
    </citation>
    <scope>NUCLEOTIDE SEQUENCE [LARGE SCALE GENOMIC DNA]</scope>
    <source>
        <strain evidence="3">17573</strain>
    </source>
</reference>
<dbReference type="Ensembl" id="ENSMMUT00000099011.1">
    <property type="protein sequence ID" value="ENSMMUP00000073741.1"/>
    <property type="gene ID" value="ENSMMUG00000063768.1"/>
</dbReference>
<evidence type="ECO:0000256" key="1">
    <source>
        <dbReference type="SAM" id="MobiDB-lite"/>
    </source>
</evidence>
<dbReference type="Bgee" id="ENSMMUG00000063768">
    <property type="expression patterns" value="Expressed in fibroblast and 1 other cell type or tissue"/>
</dbReference>
<feature type="region of interest" description="Disordered" evidence="1">
    <location>
        <begin position="73"/>
        <end position="95"/>
    </location>
</feature>
<sequence>MSTHLDEQDWNLMMHKSLLRNDQGQSEVQSGTLEAGVDRVISQAEDPQSNPNLRPPMERKIREILGAQKTAMLPAPPLEPADQDPPAPAQGASLSKESFQSLLKALFNYW</sequence>
<dbReference type="InParanoid" id="A0A5F8A9V4"/>
<proteinExistence type="predicted"/>
<reference evidence="2" key="3">
    <citation type="submission" date="2025-08" db="UniProtKB">
        <authorList>
            <consortium name="Ensembl"/>
        </authorList>
    </citation>
    <scope>IDENTIFICATION</scope>
    <source>
        <strain evidence="2">17573</strain>
    </source>
</reference>
<dbReference type="Proteomes" id="UP000006718">
    <property type="component" value="Chromosome 18"/>
</dbReference>
<evidence type="ECO:0000313" key="3">
    <source>
        <dbReference type="Proteomes" id="UP000006718"/>
    </source>
</evidence>
<dbReference type="STRING" id="9544.ENSMMUP00000073741"/>
<organism evidence="2 3">
    <name type="scientific">Macaca mulatta</name>
    <name type="common">Rhesus macaque</name>
    <dbReference type="NCBI Taxonomy" id="9544"/>
    <lineage>
        <taxon>Eukaryota</taxon>
        <taxon>Metazoa</taxon>
        <taxon>Chordata</taxon>
        <taxon>Craniata</taxon>
        <taxon>Vertebrata</taxon>
        <taxon>Euteleostomi</taxon>
        <taxon>Mammalia</taxon>
        <taxon>Eutheria</taxon>
        <taxon>Euarchontoglires</taxon>
        <taxon>Primates</taxon>
        <taxon>Haplorrhini</taxon>
        <taxon>Catarrhini</taxon>
        <taxon>Cercopithecidae</taxon>
        <taxon>Cercopithecinae</taxon>
        <taxon>Macaca</taxon>
    </lineage>
</organism>
<dbReference type="AlphaFoldDB" id="A0A5F8A9V4"/>
<protein>
    <submittedName>
        <fullName evidence="2">Uncharacterized protein</fullName>
    </submittedName>
</protein>
<reference evidence="2" key="2">
    <citation type="submission" date="2019-01" db="EMBL/GenBank/DDBJ databases">
        <authorList>
            <person name="Graves T."/>
            <person name="Eichler E.E."/>
            <person name="Wilson R.K."/>
        </authorList>
    </citation>
    <scope>NUCLEOTIDE SEQUENCE [LARGE SCALE GENOMIC DNA]</scope>
    <source>
        <strain evidence="2">17573</strain>
    </source>
</reference>
<reference evidence="2" key="4">
    <citation type="submission" date="2025-09" db="UniProtKB">
        <authorList>
            <consortium name="Ensembl"/>
        </authorList>
    </citation>
    <scope>IDENTIFICATION</scope>
    <source>
        <strain evidence="2">17573</strain>
    </source>
</reference>
<evidence type="ECO:0000313" key="2">
    <source>
        <dbReference type="Ensembl" id="ENSMMUP00000073741.1"/>
    </source>
</evidence>
<keyword evidence="3" id="KW-1185">Reference proteome</keyword>